<comment type="caution">
    <text evidence="11">The sequence shown here is derived from an EMBL/GenBank/DDBJ whole genome shotgun (WGS) entry which is preliminary data.</text>
</comment>
<evidence type="ECO:0000259" key="9">
    <source>
        <dbReference type="Pfam" id="PF01035"/>
    </source>
</evidence>
<dbReference type="SUPFAM" id="SSF53155">
    <property type="entry name" value="Methylated DNA-protein cysteine methyltransferase domain"/>
    <property type="match status" value="1"/>
</dbReference>
<evidence type="ECO:0000313" key="12">
    <source>
        <dbReference type="Proteomes" id="UP001183648"/>
    </source>
</evidence>
<dbReference type="InterPro" id="IPR036217">
    <property type="entry name" value="MethylDNA_cys_MeTrfase_DNAb"/>
</dbReference>
<feature type="active site" description="Nucleophile; methyl group acceptor" evidence="8">
    <location>
        <position position="142"/>
    </location>
</feature>
<accession>A0ABU2BS94</accession>
<feature type="domain" description="Methylguanine DNA methyltransferase ribonuclease-like" evidence="10">
    <location>
        <begin position="2"/>
        <end position="84"/>
    </location>
</feature>
<dbReference type="CDD" id="cd06445">
    <property type="entry name" value="ATase"/>
    <property type="match status" value="1"/>
</dbReference>
<comment type="catalytic activity">
    <reaction evidence="1 8">
        <text>a 4-O-methyl-thymidine in DNA + L-cysteinyl-[protein] = a thymidine in DNA + S-methyl-L-cysteinyl-[protein]</text>
        <dbReference type="Rhea" id="RHEA:53428"/>
        <dbReference type="Rhea" id="RHEA-COMP:10131"/>
        <dbReference type="Rhea" id="RHEA-COMP:10132"/>
        <dbReference type="Rhea" id="RHEA-COMP:13555"/>
        <dbReference type="Rhea" id="RHEA-COMP:13556"/>
        <dbReference type="ChEBI" id="CHEBI:29950"/>
        <dbReference type="ChEBI" id="CHEBI:82612"/>
        <dbReference type="ChEBI" id="CHEBI:137386"/>
        <dbReference type="ChEBI" id="CHEBI:137387"/>
        <dbReference type="EC" id="2.1.1.63"/>
    </reaction>
</comment>
<dbReference type="GO" id="GO:0032259">
    <property type="term" value="P:methylation"/>
    <property type="evidence" value="ECO:0007669"/>
    <property type="project" value="UniProtKB-KW"/>
</dbReference>
<dbReference type="InterPro" id="IPR008332">
    <property type="entry name" value="MethylG_MeTrfase_N"/>
</dbReference>
<evidence type="ECO:0000256" key="4">
    <source>
        <dbReference type="ARBA" id="ARBA00022679"/>
    </source>
</evidence>
<dbReference type="GO" id="GO:0003908">
    <property type="term" value="F:methylated-DNA-[protein]-cysteine S-methyltransferase activity"/>
    <property type="evidence" value="ECO:0007669"/>
    <property type="project" value="UniProtKB-EC"/>
</dbReference>
<comment type="similarity">
    <text evidence="8">Belongs to the MGMT family.</text>
</comment>
<comment type="miscellaneous">
    <text evidence="8">This enzyme catalyzes only one turnover and therefore is not strictly catalytic. According to one definition, an enzyme is a biocatalyst that acts repeatedly and over many reaction cycles.</text>
</comment>
<dbReference type="EMBL" id="JAVDYG010000001">
    <property type="protein sequence ID" value="MDR7361500.1"/>
    <property type="molecule type" value="Genomic_DNA"/>
</dbReference>
<keyword evidence="4 8" id="KW-0808">Transferase</keyword>
<evidence type="ECO:0000256" key="3">
    <source>
        <dbReference type="ARBA" id="ARBA00022603"/>
    </source>
</evidence>
<keyword evidence="3 8" id="KW-0489">Methyltransferase</keyword>
<dbReference type="InterPro" id="IPR036388">
    <property type="entry name" value="WH-like_DNA-bd_sf"/>
</dbReference>
<dbReference type="RefSeq" id="WP_310299523.1">
    <property type="nucleotide sequence ID" value="NZ_BAAAPS010000007.1"/>
</dbReference>
<dbReference type="PROSITE" id="PS00374">
    <property type="entry name" value="MGMT"/>
    <property type="match status" value="1"/>
</dbReference>
<dbReference type="SUPFAM" id="SSF46767">
    <property type="entry name" value="Methylated DNA-protein cysteine methyltransferase, C-terminal domain"/>
    <property type="match status" value="1"/>
</dbReference>
<proteinExistence type="inferred from homology"/>
<dbReference type="Pfam" id="PF02870">
    <property type="entry name" value="Methyltransf_1N"/>
    <property type="match status" value="1"/>
</dbReference>
<sequence>MWTVIETPVGPLRLVGDGSALTAIDFLGEMPTGVGEAASVRNAALRIDTRVLDDQADGDPLLRDAAAQLAAYFRRELEEFDLPVVPSGTPFQLRVWEQLRAIPYGSTATYGEVAAALGLTGHGARAVGTANGRNPVPVVVPCHRVVGSSGSLTGYGGGLHRKQLLLELEQDALF</sequence>
<dbReference type="Proteomes" id="UP001183648">
    <property type="component" value="Unassembled WGS sequence"/>
</dbReference>
<comment type="function">
    <text evidence="8">Involved in the cellular defense against the biological effects of O6-methylguanine (O6-MeG) and O4-methylthymine (O4-MeT) in DNA. Repairs the methylated nucleobase in DNA by stoichiometrically transferring the methyl group to a cysteine residue in the enzyme. This is a suicide reaction: the enzyme is irreversibly inactivated.</text>
</comment>
<evidence type="ECO:0000256" key="1">
    <source>
        <dbReference type="ARBA" id="ARBA00001286"/>
    </source>
</evidence>
<dbReference type="HAMAP" id="MF_00772">
    <property type="entry name" value="OGT"/>
    <property type="match status" value="1"/>
</dbReference>
<keyword evidence="6 8" id="KW-0234">DNA repair</keyword>
<comment type="subcellular location">
    <subcellularLocation>
        <location evidence="8">Cytoplasm</location>
    </subcellularLocation>
</comment>
<evidence type="ECO:0000259" key="10">
    <source>
        <dbReference type="Pfam" id="PF02870"/>
    </source>
</evidence>
<comment type="catalytic activity">
    <reaction evidence="7 8">
        <text>a 6-O-methyl-2'-deoxyguanosine in DNA + L-cysteinyl-[protein] = S-methyl-L-cysteinyl-[protein] + a 2'-deoxyguanosine in DNA</text>
        <dbReference type="Rhea" id="RHEA:24000"/>
        <dbReference type="Rhea" id="RHEA-COMP:10131"/>
        <dbReference type="Rhea" id="RHEA-COMP:10132"/>
        <dbReference type="Rhea" id="RHEA-COMP:11367"/>
        <dbReference type="Rhea" id="RHEA-COMP:11368"/>
        <dbReference type="ChEBI" id="CHEBI:29950"/>
        <dbReference type="ChEBI" id="CHEBI:82612"/>
        <dbReference type="ChEBI" id="CHEBI:85445"/>
        <dbReference type="ChEBI" id="CHEBI:85448"/>
        <dbReference type="EC" id="2.1.1.63"/>
    </reaction>
</comment>
<dbReference type="Gene3D" id="3.30.160.70">
    <property type="entry name" value="Methylated DNA-protein cysteine methyltransferase domain"/>
    <property type="match status" value="1"/>
</dbReference>
<dbReference type="InterPro" id="IPR036631">
    <property type="entry name" value="MGMT_N_sf"/>
</dbReference>
<dbReference type="NCBIfam" id="TIGR00589">
    <property type="entry name" value="ogt"/>
    <property type="match status" value="1"/>
</dbReference>
<dbReference type="InterPro" id="IPR023546">
    <property type="entry name" value="MGMT"/>
</dbReference>
<dbReference type="PANTHER" id="PTHR10815">
    <property type="entry name" value="METHYLATED-DNA--PROTEIN-CYSTEINE METHYLTRANSFERASE"/>
    <property type="match status" value="1"/>
</dbReference>
<keyword evidence="2 8" id="KW-0963">Cytoplasm</keyword>
<dbReference type="Gene3D" id="1.10.10.10">
    <property type="entry name" value="Winged helix-like DNA-binding domain superfamily/Winged helix DNA-binding domain"/>
    <property type="match status" value="1"/>
</dbReference>
<evidence type="ECO:0000256" key="6">
    <source>
        <dbReference type="ARBA" id="ARBA00023204"/>
    </source>
</evidence>
<dbReference type="InterPro" id="IPR014048">
    <property type="entry name" value="MethylDNA_cys_MeTrfase_DNA-bd"/>
</dbReference>
<name>A0ABU2BS94_9ACTN</name>
<reference evidence="11 12" key="1">
    <citation type="submission" date="2023-07" db="EMBL/GenBank/DDBJ databases">
        <title>Sequencing the genomes of 1000 actinobacteria strains.</title>
        <authorList>
            <person name="Klenk H.-P."/>
        </authorList>
    </citation>
    <scope>NUCLEOTIDE SEQUENCE [LARGE SCALE GENOMIC DNA]</scope>
    <source>
        <strain evidence="11 12">DSM 19426</strain>
    </source>
</reference>
<evidence type="ECO:0000313" key="11">
    <source>
        <dbReference type="EMBL" id="MDR7361500.1"/>
    </source>
</evidence>
<evidence type="ECO:0000256" key="8">
    <source>
        <dbReference type="HAMAP-Rule" id="MF_00772"/>
    </source>
</evidence>
<evidence type="ECO:0000256" key="7">
    <source>
        <dbReference type="ARBA" id="ARBA00049348"/>
    </source>
</evidence>
<protein>
    <recommendedName>
        <fullName evidence="8">Methylated-DNA--protein-cysteine methyltransferase</fullName>
        <ecNumber evidence="8">2.1.1.63</ecNumber>
    </recommendedName>
    <alternativeName>
        <fullName evidence="8">6-O-methylguanine-DNA methyltransferase</fullName>
        <shortName evidence="8">MGMT</shortName>
    </alternativeName>
    <alternativeName>
        <fullName evidence="8">O-6-methylguanine-DNA-alkyltransferase</fullName>
    </alternativeName>
</protein>
<evidence type="ECO:0000256" key="5">
    <source>
        <dbReference type="ARBA" id="ARBA00022763"/>
    </source>
</evidence>
<dbReference type="EC" id="2.1.1.63" evidence="8"/>
<keyword evidence="5 8" id="KW-0227">DNA damage</keyword>
<evidence type="ECO:0000256" key="2">
    <source>
        <dbReference type="ARBA" id="ARBA00022490"/>
    </source>
</evidence>
<dbReference type="InterPro" id="IPR001497">
    <property type="entry name" value="MethylDNA_cys_MeTrfase_AS"/>
</dbReference>
<organism evidence="11 12">
    <name type="scientific">Nocardioides marmoribigeumensis</name>
    <dbReference type="NCBI Taxonomy" id="433649"/>
    <lineage>
        <taxon>Bacteria</taxon>
        <taxon>Bacillati</taxon>
        <taxon>Actinomycetota</taxon>
        <taxon>Actinomycetes</taxon>
        <taxon>Propionibacteriales</taxon>
        <taxon>Nocardioidaceae</taxon>
        <taxon>Nocardioides</taxon>
    </lineage>
</organism>
<dbReference type="Pfam" id="PF01035">
    <property type="entry name" value="DNA_binding_1"/>
    <property type="match status" value="1"/>
</dbReference>
<gene>
    <name evidence="11" type="ORF">J2S63_001053</name>
</gene>
<dbReference type="PANTHER" id="PTHR10815:SF5">
    <property type="entry name" value="METHYLATED-DNA--PROTEIN-CYSTEINE METHYLTRANSFERASE"/>
    <property type="match status" value="1"/>
</dbReference>
<keyword evidence="12" id="KW-1185">Reference proteome</keyword>
<feature type="domain" description="Methylated-DNA-[protein]-cysteine S-methyltransferase DNA binding" evidence="9">
    <location>
        <begin position="90"/>
        <end position="170"/>
    </location>
</feature>